<keyword evidence="2" id="KW-1185">Reference proteome</keyword>
<dbReference type="RefSeq" id="WP_379686543.1">
    <property type="nucleotide sequence ID" value="NZ_JBHLYW010000009.1"/>
</dbReference>
<gene>
    <name evidence="1" type="ORF">ACFFLS_12300</name>
</gene>
<accession>A0ABV6BT55</accession>
<sequence>MEHKEIKTAIILSLILAMLFKGFELKVTKKHYADKKLKIKAKEVTTYTLQIQ</sequence>
<protein>
    <submittedName>
        <fullName evidence="1">Uncharacterized protein</fullName>
    </submittedName>
</protein>
<dbReference type="EMBL" id="JBHLYW010000009">
    <property type="protein sequence ID" value="MFC0077822.1"/>
    <property type="molecule type" value="Genomic_DNA"/>
</dbReference>
<evidence type="ECO:0000313" key="2">
    <source>
        <dbReference type="Proteomes" id="UP001589734"/>
    </source>
</evidence>
<dbReference type="Proteomes" id="UP001589734">
    <property type="component" value="Unassembled WGS sequence"/>
</dbReference>
<evidence type="ECO:0000313" key="1">
    <source>
        <dbReference type="EMBL" id="MFC0077822.1"/>
    </source>
</evidence>
<proteinExistence type="predicted"/>
<comment type="caution">
    <text evidence="1">The sequence shown here is derived from an EMBL/GenBank/DDBJ whole genome shotgun (WGS) entry which is preliminary data.</text>
</comment>
<name>A0ABV6BT55_9FLAO</name>
<reference evidence="1 2" key="1">
    <citation type="submission" date="2024-09" db="EMBL/GenBank/DDBJ databases">
        <authorList>
            <person name="Sun Q."/>
            <person name="Mori K."/>
        </authorList>
    </citation>
    <scope>NUCLEOTIDE SEQUENCE [LARGE SCALE GENOMIC DNA]</scope>
    <source>
        <strain evidence="1 2">CGMCC 1.12926</strain>
    </source>
</reference>
<organism evidence="1 2">
    <name type="scientific">Flavobacterium procerum</name>
    <dbReference type="NCBI Taxonomy" id="1455569"/>
    <lineage>
        <taxon>Bacteria</taxon>
        <taxon>Pseudomonadati</taxon>
        <taxon>Bacteroidota</taxon>
        <taxon>Flavobacteriia</taxon>
        <taxon>Flavobacteriales</taxon>
        <taxon>Flavobacteriaceae</taxon>
        <taxon>Flavobacterium</taxon>
    </lineage>
</organism>